<accession>A0A5J5GSF8</accession>
<dbReference type="AlphaFoldDB" id="A0A5J5GSF8"/>
<feature type="domain" description="HTH lysR-type" evidence="5">
    <location>
        <begin position="7"/>
        <end position="64"/>
    </location>
</feature>
<dbReference type="GO" id="GO:0006351">
    <property type="term" value="P:DNA-templated transcription"/>
    <property type="evidence" value="ECO:0007669"/>
    <property type="project" value="TreeGrafter"/>
</dbReference>
<comment type="caution">
    <text evidence="6">The sequence shown here is derived from an EMBL/GenBank/DDBJ whole genome shotgun (WGS) entry which is preliminary data.</text>
</comment>
<dbReference type="FunFam" id="1.10.10.10:FF:000001">
    <property type="entry name" value="LysR family transcriptional regulator"/>
    <property type="match status" value="1"/>
</dbReference>
<dbReference type="InterPro" id="IPR000847">
    <property type="entry name" value="LysR_HTH_N"/>
</dbReference>
<dbReference type="SUPFAM" id="SSF46785">
    <property type="entry name" value="Winged helix' DNA-binding domain"/>
    <property type="match status" value="1"/>
</dbReference>
<dbReference type="PROSITE" id="PS50931">
    <property type="entry name" value="HTH_LYSR"/>
    <property type="match status" value="1"/>
</dbReference>
<dbReference type="Pfam" id="PF00126">
    <property type="entry name" value="HTH_1"/>
    <property type="match status" value="1"/>
</dbReference>
<evidence type="ECO:0000256" key="3">
    <source>
        <dbReference type="ARBA" id="ARBA00023125"/>
    </source>
</evidence>
<dbReference type="Proteomes" id="UP000326554">
    <property type="component" value="Unassembled WGS sequence"/>
</dbReference>
<organism evidence="6 7">
    <name type="scientific">Histidinibacterium aquaticum</name>
    <dbReference type="NCBI Taxonomy" id="2613962"/>
    <lineage>
        <taxon>Bacteria</taxon>
        <taxon>Pseudomonadati</taxon>
        <taxon>Pseudomonadota</taxon>
        <taxon>Alphaproteobacteria</taxon>
        <taxon>Rhodobacterales</taxon>
        <taxon>Paracoccaceae</taxon>
        <taxon>Histidinibacterium</taxon>
    </lineage>
</organism>
<sequence length="300" mass="33280">MVHDLLPPLQCLRAFLAVAEQRNFTRAGEVLGLTQTAVSHQIAKLEDWAGTPLFRRAPSGVTLTAAGARLHPQVEAGLAALRAGFAELREEPEVAEISVATTPELGTQWLGPRLERYLTLVPDVRIRMGVGHRRPDLRTSSDDMSVWPAPGGRGLVSYPLGLEEEFVVCAPEVSERLPERHGLWAAPLLRHAGSRQTVLDWERWYDQVVPDDPRVLPFEDCTFGPTYETFAEMIAACIEGEGLALVRTSLVHDEIERGRLVRAFSEIAPSDLQYHVTLSPEAARRPEVVAFADWLRREAG</sequence>
<comment type="similarity">
    <text evidence="1">Belongs to the LysR transcriptional regulatory family.</text>
</comment>
<dbReference type="EMBL" id="VYQE01000001">
    <property type="protein sequence ID" value="KAA9010282.1"/>
    <property type="molecule type" value="Genomic_DNA"/>
</dbReference>
<evidence type="ECO:0000256" key="1">
    <source>
        <dbReference type="ARBA" id="ARBA00009437"/>
    </source>
</evidence>
<dbReference type="PANTHER" id="PTHR30537">
    <property type="entry name" value="HTH-TYPE TRANSCRIPTIONAL REGULATOR"/>
    <property type="match status" value="1"/>
</dbReference>
<dbReference type="PANTHER" id="PTHR30537:SF26">
    <property type="entry name" value="GLYCINE CLEAVAGE SYSTEM TRANSCRIPTIONAL ACTIVATOR"/>
    <property type="match status" value="1"/>
</dbReference>
<protein>
    <submittedName>
        <fullName evidence="6">LysR family transcriptional regulator</fullName>
    </submittedName>
</protein>
<keyword evidence="7" id="KW-1185">Reference proteome</keyword>
<evidence type="ECO:0000256" key="2">
    <source>
        <dbReference type="ARBA" id="ARBA00023015"/>
    </source>
</evidence>
<evidence type="ECO:0000313" key="6">
    <source>
        <dbReference type="EMBL" id="KAA9010282.1"/>
    </source>
</evidence>
<keyword evidence="3" id="KW-0238">DNA-binding</keyword>
<dbReference type="Gene3D" id="1.10.10.10">
    <property type="entry name" value="Winged helix-like DNA-binding domain superfamily/Winged helix DNA-binding domain"/>
    <property type="match status" value="1"/>
</dbReference>
<evidence type="ECO:0000256" key="4">
    <source>
        <dbReference type="ARBA" id="ARBA00023163"/>
    </source>
</evidence>
<dbReference type="GO" id="GO:0043565">
    <property type="term" value="F:sequence-specific DNA binding"/>
    <property type="evidence" value="ECO:0007669"/>
    <property type="project" value="TreeGrafter"/>
</dbReference>
<evidence type="ECO:0000259" key="5">
    <source>
        <dbReference type="PROSITE" id="PS50931"/>
    </source>
</evidence>
<reference evidence="6 7" key="1">
    <citation type="submission" date="2019-09" db="EMBL/GenBank/DDBJ databases">
        <authorList>
            <person name="Park J.-S."/>
            <person name="Choi H.-J."/>
        </authorList>
    </citation>
    <scope>NUCLEOTIDE SEQUENCE [LARGE SCALE GENOMIC DNA]</scope>
    <source>
        <strain evidence="6 7">176SS1-4</strain>
    </source>
</reference>
<dbReference type="SUPFAM" id="SSF53850">
    <property type="entry name" value="Periplasmic binding protein-like II"/>
    <property type="match status" value="1"/>
</dbReference>
<dbReference type="PRINTS" id="PR00039">
    <property type="entry name" value="HTHLYSR"/>
</dbReference>
<dbReference type="InterPro" id="IPR036388">
    <property type="entry name" value="WH-like_DNA-bd_sf"/>
</dbReference>
<dbReference type="InterPro" id="IPR058163">
    <property type="entry name" value="LysR-type_TF_proteobact-type"/>
</dbReference>
<dbReference type="InterPro" id="IPR036390">
    <property type="entry name" value="WH_DNA-bd_sf"/>
</dbReference>
<keyword evidence="2" id="KW-0805">Transcription regulation</keyword>
<name>A0A5J5GSF8_9RHOB</name>
<dbReference type="Gene3D" id="3.40.190.10">
    <property type="entry name" value="Periplasmic binding protein-like II"/>
    <property type="match status" value="2"/>
</dbReference>
<dbReference type="InterPro" id="IPR005119">
    <property type="entry name" value="LysR_subst-bd"/>
</dbReference>
<gene>
    <name evidence="6" type="ORF">F3S47_03260</name>
</gene>
<dbReference type="Pfam" id="PF03466">
    <property type="entry name" value="LysR_substrate"/>
    <property type="match status" value="1"/>
</dbReference>
<evidence type="ECO:0000313" key="7">
    <source>
        <dbReference type="Proteomes" id="UP000326554"/>
    </source>
</evidence>
<proteinExistence type="inferred from homology"/>
<dbReference type="GO" id="GO:0003700">
    <property type="term" value="F:DNA-binding transcription factor activity"/>
    <property type="evidence" value="ECO:0007669"/>
    <property type="project" value="InterPro"/>
</dbReference>
<keyword evidence="4" id="KW-0804">Transcription</keyword>
<dbReference type="RefSeq" id="WP_150443768.1">
    <property type="nucleotide sequence ID" value="NZ_VYQE01000001.1"/>
</dbReference>